<evidence type="ECO:0000313" key="12">
    <source>
        <dbReference type="Proteomes" id="UP000094112"/>
    </source>
</evidence>
<dbReference type="PROSITE" id="PS51192">
    <property type="entry name" value="HELICASE_ATP_BIND_1"/>
    <property type="match status" value="1"/>
</dbReference>
<evidence type="ECO:0000259" key="8">
    <source>
        <dbReference type="PROSITE" id="PS50089"/>
    </source>
</evidence>
<dbReference type="GO" id="GO:0008270">
    <property type="term" value="F:zinc ion binding"/>
    <property type="evidence" value="ECO:0007669"/>
    <property type="project" value="UniProtKB-KW"/>
</dbReference>
<dbReference type="Gene3D" id="3.30.40.10">
    <property type="entry name" value="Zinc/RING finger domain, C3HC4 (zinc finger)"/>
    <property type="match status" value="1"/>
</dbReference>
<dbReference type="InterPro" id="IPR052583">
    <property type="entry name" value="ATP-helicase/E3_Ub-Ligase"/>
</dbReference>
<dbReference type="InterPro" id="IPR001650">
    <property type="entry name" value="Helicase_C-like"/>
</dbReference>
<keyword evidence="4" id="KW-0378">Hydrolase</keyword>
<dbReference type="InterPro" id="IPR017907">
    <property type="entry name" value="Znf_RING_CS"/>
</dbReference>
<dbReference type="SMART" id="SM00184">
    <property type="entry name" value="RING"/>
    <property type="match status" value="1"/>
</dbReference>
<keyword evidence="6" id="KW-0067">ATP-binding</keyword>
<dbReference type="PANTHER" id="PTHR45865:SF1">
    <property type="entry name" value="E3 UBIQUITIN-PROTEIN LIGASE SHPRH"/>
    <property type="match status" value="1"/>
</dbReference>
<accession>A0A1E3NY71</accession>
<dbReference type="PROSITE" id="PS00518">
    <property type="entry name" value="ZF_RING_1"/>
    <property type="match status" value="1"/>
</dbReference>
<dbReference type="Gene3D" id="3.40.50.10810">
    <property type="entry name" value="Tandem AAA-ATPase domain"/>
    <property type="match status" value="2"/>
</dbReference>
<dbReference type="Gene3D" id="3.40.50.300">
    <property type="entry name" value="P-loop containing nucleotide triphosphate hydrolases"/>
    <property type="match status" value="1"/>
</dbReference>
<evidence type="ECO:0000256" key="2">
    <source>
        <dbReference type="ARBA" id="ARBA00022741"/>
    </source>
</evidence>
<dbReference type="InterPro" id="IPR049730">
    <property type="entry name" value="SNF2/RAD54-like_C"/>
</dbReference>
<evidence type="ECO:0008006" key="13">
    <source>
        <dbReference type="Google" id="ProtNLM"/>
    </source>
</evidence>
<dbReference type="SMART" id="SM00487">
    <property type="entry name" value="DEXDc"/>
    <property type="match status" value="1"/>
</dbReference>
<keyword evidence="5" id="KW-0862">Zinc</keyword>
<evidence type="ECO:0000256" key="7">
    <source>
        <dbReference type="PROSITE-ProRule" id="PRU00175"/>
    </source>
</evidence>
<evidence type="ECO:0000256" key="5">
    <source>
        <dbReference type="ARBA" id="ARBA00022833"/>
    </source>
</evidence>
<evidence type="ECO:0000256" key="6">
    <source>
        <dbReference type="ARBA" id="ARBA00022840"/>
    </source>
</evidence>
<dbReference type="SUPFAM" id="SSF52540">
    <property type="entry name" value="P-loop containing nucleoside triphosphate hydrolases"/>
    <property type="match status" value="2"/>
</dbReference>
<evidence type="ECO:0000313" key="11">
    <source>
        <dbReference type="EMBL" id="ODQ58004.1"/>
    </source>
</evidence>
<dbReference type="CDD" id="cd18793">
    <property type="entry name" value="SF2_C_SNF"/>
    <property type="match status" value="1"/>
</dbReference>
<dbReference type="GeneID" id="30200029"/>
<name>A0A1E3NY71_WICAA</name>
<feature type="domain" description="Helicase C-terminal" evidence="10">
    <location>
        <begin position="1259"/>
        <end position="1417"/>
    </location>
</feature>
<dbReference type="InterPro" id="IPR001841">
    <property type="entry name" value="Znf_RING"/>
</dbReference>
<proteinExistence type="predicted"/>
<dbReference type="GO" id="GO:0005524">
    <property type="term" value="F:ATP binding"/>
    <property type="evidence" value="ECO:0007669"/>
    <property type="project" value="InterPro"/>
</dbReference>
<dbReference type="Pfam" id="PF00176">
    <property type="entry name" value="SNF2-rel_dom"/>
    <property type="match status" value="1"/>
</dbReference>
<dbReference type="PANTHER" id="PTHR45865">
    <property type="entry name" value="E3 UBIQUITIN-PROTEIN LIGASE SHPRH FAMILY MEMBER"/>
    <property type="match status" value="1"/>
</dbReference>
<gene>
    <name evidence="11" type="ORF">WICANDRAFT_56545</name>
</gene>
<protein>
    <recommendedName>
        <fullName evidence="13">RING-type domain-containing protein</fullName>
    </recommendedName>
</protein>
<dbReference type="STRING" id="683960.A0A1E3NY71"/>
<dbReference type="GO" id="GO:0061630">
    <property type="term" value="F:ubiquitin protein ligase activity"/>
    <property type="evidence" value="ECO:0007669"/>
    <property type="project" value="TreeGrafter"/>
</dbReference>
<dbReference type="InterPro" id="IPR013083">
    <property type="entry name" value="Znf_RING/FYVE/PHD"/>
</dbReference>
<dbReference type="SUPFAM" id="SSF57850">
    <property type="entry name" value="RING/U-box"/>
    <property type="match status" value="1"/>
</dbReference>
<dbReference type="GO" id="GO:0016787">
    <property type="term" value="F:hydrolase activity"/>
    <property type="evidence" value="ECO:0007669"/>
    <property type="project" value="UniProtKB-KW"/>
</dbReference>
<dbReference type="OrthoDB" id="5330228at2759"/>
<organism evidence="11 12">
    <name type="scientific">Wickerhamomyces anomalus (strain ATCC 58044 / CBS 1984 / NCYC 433 / NRRL Y-366-8)</name>
    <name type="common">Yeast</name>
    <name type="synonym">Hansenula anomala</name>
    <dbReference type="NCBI Taxonomy" id="683960"/>
    <lineage>
        <taxon>Eukaryota</taxon>
        <taxon>Fungi</taxon>
        <taxon>Dikarya</taxon>
        <taxon>Ascomycota</taxon>
        <taxon>Saccharomycotina</taxon>
        <taxon>Saccharomycetes</taxon>
        <taxon>Phaffomycetales</taxon>
        <taxon>Wickerhamomycetaceae</taxon>
        <taxon>Wickerhamomyces</taxon>
    </lineage>
</organism>
<dbReference type="InterPro" id="IPR027417">
    <property type="entry name" value="P-loop_NTPase"/>
</dbReference>
<dbReference type="Pfam" id="PF00271">
    <property type="entry name" value="Helicase_C"/>
    <property type="match status" value="1"/>
</dbReference>
<dbReference type="Proteomes" id="UP000094112">
    <property type="component" value="Unassembled WGS sequence"/>
</dbReference>
<dbReference type="GO" id="GO:0006974">
    <property type="term" value="P:DNA damage response"/>
    <property type="evidence" value="ECO:0007669"/>
    <property type="project" value="TreeGrafter"/>
</dbReference>
<dbReference type="Pfam" id="PF26021">
    <property type="entry name" value="Ferritin_C144_05"/>
    <property type="match status" value="1"/>
</dbReference>
<dbReference type="InterPro" id="IPR059033">
    <property type="entry name" value="C144_05_dom"/>
</dbReference>
<evidence type="ECO:0000256" key="3">
    <source>
        <dbReference type="ARBA" id="ARBA00022771"/>
    </source>
</evidence>
<evidence type="ECO:0000256" key="4">
    <source>
        <dbReference type="ARBA" id="ARBA00022801"/>
    </source>
</evidence>
<evidence type="ECO:0000259" key="9">
    <source>
        <dbReference type="PROSITE" id="PS51192"/>
    </source>
</evidence>
<evidence type="ECO:0000256" key="1">
    <source>
        <dbReference type="ARBA" id="ARBA00022723"/>
    </source>
</evidence>
<keyword evidence="2" id="KW-0547">Nucleotide-binding</keyword>
<keyword evidence="12" id="KW-1185">Reference proteome</keyword>
<dbReference type="InterPro" id="IPR038718">
    <property type="entry name" value="SNF2-like_sf"/>
</dbReference>
<dbReference type="Pfam" id="PF13920">
    <property type="entry name" value="zf-C3HC4_3"/>
    <property type="match status" value="1"/>
</dbReference>
<dbReference type="RefSeq" id="XP_019037211.1">
    <property type="nucleotide sequence ID" value="XM_019182783.1"/>
</dbReference>
<feature type="domain" description="Helicase ATP-binding" evidence="9">
    <location>
        <begin position="342"/>
        <end position="585"/>
    </location>
</feature>
<dbReference type="GO" id="GO:0005634">
    <property type="term" value="C:nucleus"/>
    <property type="evidence" value="ECO:0007669"/>
    <property type="project" value="TreeGrafter"/>
</dbReference>
<keyword evidence="1" id="KW-0479">Metal-binding</keyword>
<dbReference type="EMBL" id="KV454212">
    <property type="protein sequence ID" value="ODQ58004.1"/>
    <property type="molecule type" value="Genomic_DNA"/>
</dbReference>
<dbReference type="GO" id="GO:0000209">
    <property type="term" value="P:protein polyubiquitination"/>
    <property type="evidence" value="ECO:0007669"/>
    <property type="project" value="TreeGrafter"/>
</dbReference>
<dbReference type="InterPro" id="IPR014001">
    <property type="entry name" value="Helicase_ATP-bd"/>
</dbReference>
<dbReference type="PROSITE" id="PS51194">
    <property type="entry name" value="HELICASE_CTER"/>
    <property type="match status" value="1"/>
</dbReference>
<keyword evidence="3 7" id="KW-0863">Zinc-finger</keyword>
<evidence type="ECO:0000259" key="10">
    <source>
        <dbReference type="PROSITE" id="PS51194"/>
    </source>
</evidence>
<reference evidence="11 12" key="1">
    <citation type="journal article" date="2016" name="Proc. Natl. Acad. Sci. U.S.A.">
        <title>Comparative genomics of biotechnologically important yeasts.</title>
        <authorList>
            <person name="Riley R."/>
            <person name="Haridas S."/>
            <person name="Wolfe K.H."/>
            <person name="Lopes M.R."/>
            <person name="Hittinger C.T."/>
            <person name="Goeker M."/>
            <person name="Salamov A.A."/>
            <person name="Wisecaver J.H."/>
            <person name="Long T.M."/>
            <person name="Calvey C.H."/>
            <person name="Aerts A.L."/>
            <person name="Barry K.W."/>
            <person name="Choi C."/>
            <person name="Clum A."/>
            <person name="Coughlan A.Y."/>
            <person name="Deshpande S."/>
            <person name="Douglass A.P."/>
            <person name="Hanson S.J."/>
            <person name="Klenk H.-P."/>
            <person name="LaButti K.M."/>
            <person name="Lapidus A."/>
            <person name="Lindquist E.A."/>
            <person name="Lipzen A.M."/>
            <person name="Meier-Kolthoff J.P."/>
            <person name="Ohm R.A."/>
            <person name="Otillar R.P."/>
            <person name="Pangilinan J.L."/>
            <person name="Peng Y."/>
            <person name="Rokas A."/>
            <person name="Rosa C.A."/>
            <person name="Scheuner C."/>
            <person name="Sibirny A.A."/>
            <person name="Slot J.C."/>
            <person name="Stielow J.B."/>
            <person name="Sun H."/>
            <person name="Kurtzman C.P."/>
            <person name="Blackwell M."/>
            <person name="Grigoriev I.V."/>
            <person name="Jeffries T.W."/>
        </authorList>
    </citation>
    <scope>NUCLEOTIDE SEQUENCE [LARGE SCALE GENOMIC DNA]</scope>
    <source>
        <strain evidence="12">ATCC 58044 / CBS 1984 / NCYC 433 / NRRL Y-366-8</strain>
    </source>
</reference>
<dbReference type="InterPro" id="IPR000330">
    <property type="entry name" value="SNF2_N"/>
</dbReference>
<sequence length="1442" mass="166008">MAVVNGVVQSLDLKLIQIFNGLGPKRPKKRKASVLDRNGETLYNDDGDDNTEDSLGIKDPTYLTIADTSIKAQGQVPRPPNEESPQQVGSVLQLDDISLNFQNSILIIQNKPRQKYKTKNTMSLEIKDEIYNQIGPHEIKFCRNLKLKHASSVKLSYPKLSIQFLSVEQDHYEIEVLIDYKVELIESLALNTRLTDTQLGYIKDLIKSIAVYPNPPQSNIEINTKFFYDMITQHTESIPKETKPLLVSELDTDLLKFQTTSVKWLLTKENVLYDDESRSVKPSPIWSKSMSNDDEKVLKALDSISFGFKLIKIPFYDEELWYNDYTQNICSKNRAIEFLTDWDFANIGGTGLLAEEMGLGKTVETVALTLLNQRPFNDINQNYFETSLQRMVKKLKSTLIVCPESILHQWCDEIELHAPSLTIMIYKGINSSKQTCTELVEEMSKHDIILTSYSVISREIHNALYNPSSRPKRQRRTPTPRFLELELDPSIDIEPEALESLKQIYQQIDSDRKLIRDRDDHSSPLVMCEFWRIIMDEVQMVGKTLSNVCKIATRIPRFHSWGVSGTPIKNELSDLNSILSYLRIEPFGSLKNWESLVGKPNDFIKLFKNLSLRHTKEMVKSDISIPPQEKYLLSVPFGPIEQNNYEELYKQFLNEVGLDVDGNPIVENWEPSQSYYDYMSHWLKKLRRVCCHANIGNNDHQSGNENSALQTMDRVLKNMIEIAQDRVNQLNRDITLKKIEIGQVYEFEKKPENALDVWSQELPNVEKRIESLQTLSINNDKSKLNLRINLDLLHRLYFFIASAHYQLYNPSITELVPGIDKDMLPHDVDPRLGGDEHISPDVVVYRVLTEQESNHQDLEQEFYTKAQNVRKTLLAEPIKNVSNSVMKLDRNFQLEFIDFIPKSFQTLDTQAFSTRVGTVITQLNSQSSLLNNWLGKLVNAISTPLLDGVTDPDGEEYGESLDDQEKAAAYLDVLQRAIQDRHSLIFGKNDHGDFEKIDAIVESSDSDFKDQLEQEYPKIMMEFSLRHLVIESKTILAGMTVVQDMDPFAKLIVEVRKILELQKENMDSVKKFFKIINDCYNLRITYFRQLQDLSDNVRPFDEYSHANYDCMENLLKLKNKIEIDEKNLTSIHSRIRYLQSLSSAETDESDKLCVVCRSSITIGSLTKCGHQYCKDCLDHWLARHSKCPICKQSITKVDVYNFTFNRDEINVRMITEESNEEMFQVYHKMDKNNLYDINSIKIKNNFGSKVNTIVKQVLWLKKHDPYVQIVIYSQWTQLLQIIGNAFRQNGITYLGSKNTLPRIGKGKKTALKSDIAQFKKNPEITCFLLNAKAEASGLTLVNATHVFICEPLVNTALELQAISRIHRIGQKKPTFVWLFSITGSVEESIILLSTRKKVKEREKLDTEEMTKTVNKLVEANGEHVNPSDLWNSFFSAKIDRIV</sequence>
<feature type="domain" description="RING-type" evidence="8">
    <location>
        <begin position="1153"/>
        <end position="1191"/>
    </location>
</feature>
<dbReference type="CDD" id="cd18070">
    <property type="entry name" value="DEXQc_SHPRH"/>
    <property type="match status" value="1"/>
</dbReference>
<dbReference type="PROSITE" id="PS50089">
    <property type="entry name" value="ZF_RING_2"/>
    <property type="match status" value="1"/>
</dbReference>